<feature type="signal peptide" evidence="1">
    <location>
        <begin position="1"/>
        <end position="21"/>
    </location>
</feature>
<protein>
    <submittedName>
        <fullName evidence="4">Alkaline phosphatase</fullName>
    </submittedName>
</protein>
<organism evidence="4 5">
    <name type="scientific">Parasedimentitalea huanghaiensis</name>
    <dbReference type="NCBI Taxonomy" id="2682100"/>
    <lineage>
        <taxon>Bacteria</taxon>
        <taxon>Pseudomonadati</taxon>
        <taxon>Pseudomonadota</taxon>
        <taxon>Alphaproteobacteria</taxon>
        <taxon>Rhodobacterales</taxon>
        <taxon>Paracoccaceae</taxon>
        <taxon>Parasedimentitalea</taxon>
    </lineage>
</organism>
<dbReference type="SUPFAM" id="SSF50969">
    <property type="entry name" value="YVTN repeat-like/Quinoprotein amine dehydrogenase"/>
    <property type="match status" value="1"/>
</dbReference>
<comment type="caution">
    <text evidence="4">The sequence shown here is derived from an EMBL/GenBank/DDBJ whole genome shotgun (WGS) entry which is preliminary data.</text>
</comment>
<reference evidence="4 5" key="1">
    <citation type="submission" date="2019-12" db="EMBL/GenBank/DDBJ databases">
        <authorList>
            <person name="Zhang Y.-J."/>
        </authorList>
    </citation>
    <scope>NUCLEOTIDE SEQUENCE [LARGE SCALE GENOMIC DNA]</scope>
    <source>
        <strain evidence="4 5">CY05</strain>
    </source>
</reference>
<dbReference type="PANTHER" id="PTHR46928:SF1">
    <property type="entry name" value="MESENCHYME-SPECIFIC CELL SURFACE GLYCOPROTEIN"/>
    <property type="match status" value="1"/>
</dbReference>
<proteinExistence type="predicted"/>
<feature type="domain" description="Choice-of-anchor I" evidence="3">
    <location>
        <begin position="284"/>
        <end position="380"/>
    </location>
</feature>
<dbReference type="RefSeq" id="WP_157021658.1">
    <property type="nucleotide sequence ID" value="NZ_WQLV01000002.1"/>
</dbReference>
<dbReference type="InterPro" id="IPR011044">
    <property type="entry name" value="Quino_amine_DH_bsu"/>
</dbReference>
<evidence type="ECO:0000313" key="5">
    <source>
        <dbReference type="Proteomes" id="UP000478892"/>
    </source>
</evidence>
<feature type="chain" id="PRO_5026842244" evidence="1">
    <location>
        <begin position="22"/>
        <end position="727"/>
    </location>
</feature>
<evidence type="ECO:0000259" key="2">
    <source>
        <dbReference type="Pfam" id="PF13449"/>
    </source>
</evidence>
<gene>
    <name evidence="4" type="ORF">GO984_06120</name>
</gene>
<dbReference type="SUPFAM" id="SSF63829">
    <property type="entry name" value="Calcium-dependent phosphotriesterase"/>
    <property type="match status" value="1"/>
</dbReference>
<dbReference type="PANTHER" id="PTHR46928">
    <property type="entry name" value="MESENCHYME-SPECIFIC CELL SURFACE GLYCOPROTEIN"/>
    <property type="match status" value="1"/>
</dbReference>
<accession>A0A6L6WC17</accession>
<evidence type="ECO:0000256" key="1">
    <source>
        <dbReference type="SAM" id="SignalP"/>
    </source>
</evidence>
<evidence type="ECO:0000313" key="4">
    <source>
        <dbReference type="EMBL" id="MVO15383.1"/>
    </source>
</evidence>
<dbReference type="AlphaFoldDB" id="A0A6L6WC17"/>
<dbReference type="Pfam" id="PF13449">
    <property type="entry name" value="Phytase-like"/>
    <property type="match status" value="1"/>
</dbReference>
<dbReference type="Proteomes" id="UP000478892">
    <property type="component" value="Unassembled WGS sequence"/>
</dbReference>
<keyword evidence="5" id="KW-1185">Reference proteome</keyword>
<evidence type="ECO:0000259" key="3">
    <source>
        <dbReference type="Pfam" id="PF22494"/>
    </source>
</evidence>
<dbReference type="InterPro" id="IPR015943">
    <property type="entry name" value="WD40/YVTN_repeat-like_dom_sf"/>
</dbReference>
<keyword evidence="1" id="KW-0732">Signal</keyword>
<dbReference type="Pfam" id="PF22494">
    <property type="entry name" value="choice_anch_I"/>
    <property type="match status" value="1"/>
</dbReference>
<dbReference type="InterPro" id="IPR055188">
    <property type="entry name" value="Choice_anch_I"/>
</dbReference>
<dbReference type="InterPro" id="IPR052956">
    <property type="entry name" value="Mesenchyme-surface_protein"/>
</dbReference>
<dbReference type="Gene3D" id="2.130.10.10">
    <property type="entry name" value="YVTN repeat-like/Quinoprotein amine dehydrogenase"/>
    <property type="match status" value="1"/>
</dbReference>
<dbReference type="EMBL" id="WQLV01000002">
    <property type="protein sequence ID" value="MVO15383.1"/>
    <property type="molecule type" value="Genomic_DNA"/>
</dbReference>
<sequence>MSARFICLTSVLALSAVQASAEMNFNRIASFPVVKNMAEGEDTKRETSPEIIAATADGMTLAYTDSPLGALGLVDIADPANPQPLGNIDLGGEPTSVGIIGNTAFVGVNTSQSYTAPAGHLAAIDLATKTELARCDLGGQPDSIAIAPDASFVSIAIENERDEDLNGGLMPQMPAGNLVMVGLNDGALDCAAMKMVDLTGLAEVAPSDPEPEYVSINALGETVVTLQENNHMVVVARDGSIVSHFSAGAVDLDGIDATDERGKLVFTESQQGRKREPDAVTWIDNTHFATANEGDYEGGSRGWTIFSKDGTVVYDSGTSFEHAIVQIGHYPDKRSDSKGVEPESVTFGQFGDTPYVFVGAERASIVGVYDVTNPAAPVLTQLLPSGVGPEGYVTIPSRNLLISANEKDLIEDKGARAHVMMYELQDTPAAYPHLTSEGTDELIGWGAISGMVADEDGTIWAVNDSFYGFQPSIFKIDASQTPARITDVIRITRDGQPAQKLDLEGITLDGKGGFYVSSEGRTDRVIPHAIYHVQPDGSIKAKKGEIGLPAELMAVEKRFGFEGITKIGDTLWMVVQREWKDDPKNHIKLVSYNLETKEWGAVHYQKAEPAYGWVGMSEIVAHGDYAYVIERDNQHDYRAVTKKVYRIPLTEMVPAPLGGELPVVSKELVRDLLPDLTSTGGYVLDKVEGMAILADGEAFISTDNDGVDDHSGETMFFSIGNVTKPTH</sequence>
<name>A0A6L6WC17_9RHOB</name>
<feature type="domain" description="Phytase-like" evidence="2">
    <location>
        <begin position="444"/>
        <end position="705"/>
    </location>
</feature>
<dbReference type="InterPro" id="IPR027372">
    <property type="entry name" value="Phytase-like_dom"/>
</dbReference>